<proteinExistence type="inferred from homology"/>
<feature type="binding site" evidence="4">
    <location>
        <position position="238"/>
    </location>
    <ligand>
        <name>3-dehydroquinate</name>
        <dbReference type="ChEBI" id="CHEBI:32364"/>
    </ligand>
</feature>
<protein>
    <recommendedName>
        <fullName evidence="4">3-dehydroquinate dehydratase</fullName>
        <shortName evidence="4">3-dehydroquinase</shortName>
        <ecNumber evidence="4">4.2.1.10</ecNumber>
    </recommendedName>
    <alternativeName>
        <fullName evidence="4">Type I DHQase</fullName>
    </alternativeName>
    <alternativeName>
        <fullName evidence="4">Type I dehydroquinase</fullName>
        <shortName evidence="4">DHQ1</shortName>
    </alternativeName>
</protein>
<name>A0ABV4DXN3_9CLOT</name>
<keyword evidence="4" id="KW-0057">Aromatic amino acid biosynthesis</keyword>
<dbReference type="Gene3D" id="3.20.20.70">
    <property type="entry name" value="Aldolase class I"/>
    <property type="match status" value="1"/>
</dbReference>
<feature type="binding site" evidence="4">
    <location>
        <begin position="47"/>
        <end position="49"/>
    </location>
    <ligand>
        <name>3-dehydroquinate</name>
        <dbReference type="ChEBI" id="CHEBI:32364"/>
    </ligand>
</feature>
<dbReference type="HAMAP" id="MF_00214">
    <property type="entry name" value="AroD"/>
    <property type="match status" value="1"/>
</dbReference>
<dbReference type="RefSeq" id="WP_294180092.1">
    <property type="nucleotide sequence ID" value="NZ_JBGFFE010000007.1"/>
</dbReference>
<dbReference type="InterPro" id="IPR001381">
    <property type="entry name" value="DHquinase_I"/>
</dbReference>
<dbReference type="PANTHER" id="PTHR43699">
    <property type="entry name" value="3-DEHYDROQUINATE DEHYDRATASE"/>
    <property type="match status" value="1"/>
</dbReference>
<dbReference type="InterPro" id="IPR050146">
    <property type="entry name" value="Type-I_3-dehydroquinase"/>
</dbReference>
<dbReference type="PANTHER" id="PTHR43699:SF1">
    <property type="entry name" value="3-DEHYDROQUINATE DEHYDRATASE"/>
    <property type="match status" value="1"/>
</dbReference>
<evidence type="ECO:0000313" key="6">
    <source>
        <dbReference type="Proteomes" id="UP001565220"/>
    </source>
</evidence>
<sequence length="254" mass="28309">MKNIVQVRDIELGDGIPKIAVPFMGSSDKDIIEEILYLKTINMDLAEWRIDYYEDVYDIQKMKRVLAEARKVLGNIPLIFTFRTEREGGKKKITIKYYEELIKTAAATGNIDIADVELSIGDTGLVRKIVNDLHQYGVKVIISSHDFKRTPTKNELVYKMCKMQQLGADLPKVAVMPHSAKDVLALLSSTDEMACYHNETPVIAISMGPLGVITRISGEIFGSAVTFGSAKAASAPGQLESNMLYKILRCITYK</sequence>
<dbReference type="InterPro" id="IPR013785">
    <property type="entry name" value="Aldolase_TIM"/>
</dbReference>
<comment type="caution">
    <text evidence="4">Lacks conserved residue(s) required for the propagation of feature annotation.</text>
</comment>
<feature type="binding site" evidence="4">
    <location>
        <position position="83"/>
    </location>
    <ligand>
        <name>3-dehydroquinate</name>
        <dbReference type="ChEBI" id="CHEBI:32364"/>
    </ligand>
</feature>
<keyword evidence="3 4" id="KW-0704">Schiff base</keyword>
<evidence type="ECO:0000256" key="2">
    <source>
        <dbReference type="ARBA" id="ARBA00023239"/>
    </source>
</evidence>
<comment type="function">
    <text evidence="4">Involved in the third step of the chorismate pathway, which leads to the biosynthesis of aromatic amino acids. Catalyzes the cis-dehydration of 3-dehydroquinate (DHQ) and introduces the first double bond of the aromatic ring to yield 3-dehydroshikimate.</text>
</comment>
<dbReference type="GO" id="GO:0003855">
    <property type="term" value="F:3-dehydroquinate dehydratase activity"/>
    <property type="evidence" value="ECO:0007669"/>
    <property type="project" value="UniProtKB-EC"/>
</dbReference>
<feature type="active site" description="Schiff-base intermediate with substrate" evidence="4">
    <location>
        <position position="172"/>
    </location>
</feature>
<comment type="subunit">
    <text evidence="4">Homodimer.</text>
</comment>
<dbReference type="SUPFAM" id="SSF51569">
    <property type="entry name" value="Aldolase"/>
    <property type="match status" value="1"/>
</dbReference>
<evidence type="ECO:0000256" key="1">
    <source>
        <dbReference type="ARBA" id="ARBA00001864"/>
    </source>
</evidence>
<keyword evidence="6" id="KW-1185">Reference proteome</keyword>
<feature type="binding site" evidence="4">
    <location>
        <position position="234"/>
    </location>
    <ligand>
        <name>3-dehydroquinate</name>
        <dbReference type="ChEBI" id="CHEBI:32364"/>
    </ligand>
</feature>
<keyword evidence="2 4" id="KW-0456">Lyase</keyword>
<comment type="similarity">
    <text evidence="4">Belongs to the type-I 3-dehydroquinase family.</text>
</comment>
<reference evidence="5 6" key="1">
    <citation type="submission" date="2024-08" db="EMBL/GenBank/DDBJ databases">
        <title>Clostridium lapicellarii sp. nov., and Clostridium renhuaiense sp. nov., two species isolated from the mud in a fermentation cellar used for producing sauce-flavour Chinese liquors.</title>
        <authorList>
            <person name="Yang F."/>
            <person name="Wang H."/>
            <person name="Chen L.Q."/>
            <person name="Zhou N."/>
            <person name="Lu J.J."/>
            <person name="Pu X.X."/>
            <person name="Wan B."/>
            <person name="Wang L."/>
            <person name="Liu S.J."/>
        </authorList>
    </citation>
    <scope>NUCLEOTIDE SEQUENCE [LARGE SCALE GENOMIC DNA]</scope>
    <source>
        <strain evidence="5 6">MT-113</strain>
    </source>
</reference>
<dbReference type="Pfam" id="PF01487">
    <property type="entry name" value="DHquinase_I"/>
    <property type="match status" value="1"/>
</dbReference>
<feature type="active site" description="Proton donor/acceptor" evidence="4">
    <location>
        <position position="145"/>
    </location>
</feature>
<comment type="caution">
    <text evidence="5">The sequence shown here is derived from an EMBL/GenBank/DDBJ whole genome shotgun (WGS) entry which is preliminary data.</text>
</comment>
<keyword evidence="4" id="KW-0028">Amino-acid biosynthesis</keyword>
<evidence type="ECO:0000313" key="5">
    <source>
        <dbReference type="EMBL" id="MEY8763311.1"/>
    </source>
</evidence>
<dbReference type="EC" id="4.2.1.10" evidence="4"/>
<dbReference type="EMBL" id="JBGFFE010000007">
    <property type="protein sequence ID" value="MEY8763311.1"/>
    <property type="molecule type" value="Genomic_DNA"/>
</dbReference>
<organism evidence="5 6">
    <name type="scientific">Clostridium lapidicellarium</name>
    <dbReference type="NCBI Taxonomy" id="3240931"/>
    <lineage>
        <taxon>Bacteria</taxon>
        <taxon>Bacillati</taxon>
        <taxon>Bacillota</taxon>
        <taxon>Clostridia</taxon>
        <taxon>Eubacteriales</taxon>
        <taxon>Clostridiaceae</taxon>
        <taxon>Clostridium</taxon>
    </lineage>
</organism>
<dbReference type="CDD" id="cd00502">
    <property type="entry name" value="DHQase_I"/>
    <property type="match status" value="1"/>
</dbReference>
<dbReference type="Proteomes" id="UP001565220">
    <property type="component" value="Unassembled WGS sequence"/>
</dbReference>
<comment type="pathway">
    <text evidence="4">Metabolic intermediate biosynthesis; chorismate biosynthesis; chorismate from D-erythrose 4-phosphate and phosphoenolpyruvate: step 3/7.</text>
</comment>
<dbReference type="NCBIfam" id="TIGR01093">
    <property type="entry name" value="aroD"/>
    <property type="match status" value="1"/>
</dbReference>
<evidence type="ECO:0000256" key="4">
    <source>
        <dbReference type="HAMAP-Rule" id="MF_00214"/>
    </source>
</evidence>
<gene>
    <name evidence="4 5" type="primary">aroD</name>
    <name evidence="5" type="ORF">AB8S09_06615</name>
</gene>
<comment type="catalytic activity">
    <reaction evidence="1 4">
        <text>3-dehydroquinate = 3-dehydroshikimate + H2O</text>
        <dbReference type="Rhea" id="RHEA:21096"/>
        <dbReference type="ChEBI" id="CHEBI:15377"/>
        <dbReference type="ChEBI" id="CHEBI:16630"/>
        <dbReference type="ChEBI" id="CHEBI:32364"/>
        <dbReference type="EC" id="4.2.1.10"/>
    </reaction>
</comment>
<feature type="binding site" evidence="4">
    <location>
        <position position="215"/>
    </location>
    <ligand>
        <name>3-dehydroquinate</name>
        <dbReference type="ChEBI" id="CHEBI:32364"/>
    </ligand>
</feature>
<accession>A0ABV4DXN3</accession>
<evidence type="ECO:0000256" key="3">
    <source>
        <dbReference type="ARBA" id="ARBA00023270"/>
    </source>
</evidence>